<keyword evidence="1" id="KW-1133">Transmembrane helix</keyword>
<evidence type="ECO:0000313" key="2">
    <source>
        <dbReference type="EMBL" id="EAV40524.1"/>
    </source>
</evidence>
<dbReference type="RefSeq" id="WP_006939932.1">
    <property type="nucleotide sequence ID" value="NZ_AAUW01000029.1"/>
</dbReference>
<keyword evidence="1" id="KW-0472">Membrane</keyword>
<dbReference type="eggNOG" id="ENOG5033VQV">
    <property type="taxonomic scope" value="Bacteria"/>
</dbReference>
<dbReference type="Proteomes" id="UP000004848">
    <property type="component" value="Unassembled WGS sequence"/>
</dbReference>
<dbReference type="InterPro" id="IPR025982">
    <property type="entry name" value="SieB"/>
</dbReference>
<evidence type="ECO:0000256" key="1">
    <source>
        <dbReference type="SAM" id="Phobius"/>
    </source>
</evidence>
<feature type="transmembrane region" description="Helical" evidence="1">
    <location>
        <begin position="48"/>
        <end position="66"/>
    </location>
</feature>
<gene>
    <name evidence="2" type="ORF">SIAM614_21592</name>
</gene>
<dbReference type="EMBL" id="AAUW01000029">
    <property type="protein sequence ID" value="EAV40524.1"/>
    <property type="molecule type" value="Genomic_DNA"/>
</dbReference>
<dbReference type="Pfam" id="PF14163">
    <property type="entry name" value="SieB"/>
    <property type="match status" value="1"/>
</dbReference>
<evidence type="ECO:0008006" key="4">
    <source>
        <dbReference type="Google" id="ProtNLM"/>
    </source>
</evidence>
<sequence length="188" mass="21225">MPDLSALLAPLKSPKAALAVFIFSAALLFAPFDRLGLTRPAFTTEYESFFVIILFLSAAILVVELLSKGWRLALRLYYARKRKKRVEETFLSLNLQELCVLWAMTRSGTKTIKGSFSNHLMLSLRQKGCLHLVSGLQSANQLHHAMPDDVFKIVSERGYDRMPDDFKNSVRFEDEVRNIVQAATDPSS</sequence>
<dbReference type="AlphaFoldDB" id="A0P353"/>
<dbReference type="GeneID" id="68849789"/>
<reference evidence="2 3" key="1">
    <citation type="submission" date="2006-05" db="EMBL/GenBank/DDBJ databases">
        <authorList>
            <person name="King G."/>
            <person name="Ferriera S."/>
            <person name="Johnson J."/>
            <person name="Kravitz S."/>
            <person name="Beeson K."/>
            <person name="Sutton G."/>
            <person name="Rogers Y.-H."/>
            <person name="Friedman R."/>
            <person name="Frazier M."/>
            <person name="Venter J.C."/>
        </authorList>
    </citation>
    <scope>NUCLEOTIDE SEQUENCE [LARGE SCALE GENOMIC DNA]</scope>
    <source>
        <strain evidence="3">ATCC 25650 / DSM 13394 / JCM 20685 / NBRC 16684 / NCIMB 2208 / IAM 12614 / B1</strain>
    </source>
</reference>
<organism evidence="2 3">
    <name type="scientific">Roseibium aggregatum (strain ATCC 25650 / DSM 13394 / JCM 20685 / NBRC 16684 / NCIMB 2208 / IAM 12614 / B1)</name>
    <name type="common">Stappia aggregata</name>
    <dbReference type="NCBI Taxonomy" id="384765"/>
    <lineage>
        <taxon>Bacteria</taxon>
        <taxon>Pseudomonadati</taxon>
        <taxon>Pseudomonadota</taxon>
        <taxon>Alphaproteobacteria</taxon>
        <taxon>Hyphomicrobiales</taxon>
        <taxon>Stappiaceae</taxon>
        <taxon>Roseibium</taxon>
    </lineage>
</organism>
<keyword evidence="1" id="KW-0812">Transmembrane</keyword>
<accession>A0P353</accession>
<evidence type="ECO:0000313" key="3">
    <source>
        <dbReference type="Proteomes" id="UP000004848"/>
    </source>
</evidence>
<protein>
    <recommendedName>
        <fullName evidence="4">Superinfection exclusion protein B</fullName>
    </recommendedName>
</protein>
<comment type="caution">
    <text evidence="2">The sequence shown here is derived from an EMBL/GenBank/DDBJ whole genome shotgun (WGS) entry which is preliminary data.</text>
</comment>
<proteinExistence type="predicted"/>
<name>A0P353_ROSAI</name>
<dbReference type="OrthoDB" id="7835778at2"/>